<gene>
    <name evidence="2" type="ORF">ACFFIC_07140</name>
</gene>
<evidence type="ECO:0000313" key="2">
    <source>
        <dbReference type="EMBL" id="MFC0385328.1"/>
    </source>
</evidence>
<dbReference type="RefSeq" id="WP_377049477.1">
    <property type="nucleotide sequence ID" value="NZ_JBHLVZ010000005.1"/>
</dbReference>
<feature type="domain" description="Serine aminopeptidase S33" evidence="1">
    <location>
        <begin position="71"/>
        <end position="282"/>
    </location>
</feature>
<evidence type="ECO:0000313" key="3">
    <source>
        <dbReference type="Proteomes" id="UP001589789"/>
    </source>
</evidence>
<comment type="caution">
    <text evidence="2">The sequence shown here is derived from an EMBL/GenBank/DDBJ whole genome shotgun (WGS) entry which is preliminary data.</text>
</comment>
<dbReference type="Proteomes" id="UP001589789">
    <property type="component" value="Unassembled WGS sequence"/>
</dbReference>
<keyword evidence="3" id="KW-1185">Reference proteome</keyword>
<dbReference type="PANTHER" id="PTHR43194">
    <property type="entry name" value="HYDROLASE ALPHA/BETA FOLD FAMILY"/>
    <property type="match status" value="1"/>
</dbReference>
<organism evidence="2 3">
    <name type="scientific">Muricoccus vinaceus</name>
    <dbReference type="NCBI Taxonomy" id="424704"/>
    <lineage>
        <taxon>Bacteria</taxon>
        <taxon>Pseudomonadati</taxon>
        <taxon>Pseudomonadota</taxon>
        <taxon>Alphaproteobacteria</taxon>
        <taxon>Acetobacterales</taxon>
        <taxon>Roseomonadaceae</taxon>
        <taxon>Muricoccus</taxon>
    </lineage>
</organism>
<name>A0ABV6IP07_9PROT</name>
<accession>A0ABV6IP07</accession>
<protein>
    <submittedName>
        <fullName evidence="2">Alpha/beta hydrolase</fullName>
    </submittedName>
</protein>
<dbReference type="GO" id="GO:0016787">
    <property type="term" value="F:hydrolase activity"/>
    <property type="evidence" value="ECO:0007669"/>
    <property type="project" value="UniProtKB-KW"/>
</dbReference>
<sequence>MDTNMGGAIEAEQRIEAEQHWAMKGEVRLAVYRKRLAGAGEQPILFLVHGSSFGGQGGFDLDVPGKPGYSFMEEFARRGFDVWSMDFEGYGRSSRTQSNSNLSMAAEDLRAASDVVFERTGKRSAMFYGSSSGALRAALFGEAHPDRVERVILDAFVYTGEGAPTLIKRRERLEEWRSSHIRRVDRAFFHSIFNRDLPGTSEEGIADALADYELALGDTMPTGTYLDMCANLPVVTPEKLTCPVMIVRGEHDGIATEQDLLDYFAKLGTNDRRFVVIPGMAHVSYLSKNRAIFFQAMEEFLRPPARAL</sequence>
<dbReference type="EMBL" id="JBHLVZ010000005">
    <property type="protein sequence ID" value="MFC0385328.1"/>
    <property type="molecule type" value="Genomic_DNA"/>
</dbReference>
<reference evidence="2 3" key="1">
    <citation type="submission" date="2024-09" db="EMBL/GenBank/DDBJ databases">
        <authorList>
            <person name="Sun Q."/>
            <person name="Mori K."/>
        </authorList>
    </citation>
    <scope>NUCLEOTIDE SEQUENCE [LARGE SCALE GENOMIC DNA]</scope>
    <source>
        <strain evidence="2 3">CCM 7468</strain>
    </source>
</reference>
<proteinExistence type="predicted"/>
<dbReference type="InterPro" id="IPR022742">
    <property type="entry name" value="Hydrolase_4"/>
</dbReference>
<dbReference type="InterPro" id="IPR050228">
    <property type="entry name" value="Carboxylesterase_BioH"/>
</dbReference>
<keyword evidence="2" id="KW-0378">Hydrolase</keyword>
<dbReference type="InterPro" id="IPR029058">
    <property type="entry name" value="AB_hydrolase_fold"/>
</dbReference>
<dbReference type="SUPFAM" id="SSF53474">
    <property type="entry name" value="alpha/beta-Hydrolases"/>
    <property type="match status" value="1"/>
</dbReference>
<dbReference type="Gene3D" id="3.40.50.1820">
    <property type="entry name" value="alpha/beta hydrolase"/>
    <property type="match status" value="1"/>
</dbReference>
<dbReference type="Pfam" id="PF12146">
    <property type="entry name" value="Hydrolase_4"/>
    <property type="match status" value="1"/>
</dbReference>
<evidence type="ECO:0000259" key="1">
    <source>
        <dbReference type="Pfam" id="PF12146"/>
    </source>
</evidence>
<dbReference type="PANTHER" id="PTHR43194:SF5">
    <property type="entry name" value="PIMELOYL-[ACYL-CARRIER PROTEIN] METHYL ESTER ESTERASE"/>
    <property type="match status" value="1"/>
</dbReference>